<evidence type="ECO:0000313" key="13">
    <source>
        <dbReference type="Proteomes" id="UP000440367"/>
    </source>
</evidence>
<dbReference type="Proteomes" id="UP000488956">
    <property type="component" value="Unassembled WGS sequence"/>
</dbReference>
<evidence type="ECO:0000256" key="5">
    <source>
        <dbReference type="RuleBase" id="RU367124"/>
    </source>
</evidence>
<feature type="compositionally biased region" description="Basic and acidic residues" evidence="6">
    <location>
        <begin position="51"/>
        <end position="64"/>
    </location>
</feature>
<dbReference type="Gene3D" id="1.10.10.2460">
    <property type="match status" value="1"/>
</dbReference>
<organism evidence="9 13">
    <name type="scientific">Phytophthora fragariae</name>
    <dbReference type="NCBI Taxonomy" id="53985"/>
    <lineage>
        <taxon>Eukaryota</taxon>
        <taxon>Sar</taxon>
        <taxon>Stramenopiles</taxon>
        <taxon>Oomycota</taxon>
        <taxon>Peronosporomycetes</taxon>
        <taxon>Peronosporales</taxon>
        <taxon>Peronosporaceae</taxon>
        <taxon>Phytophthora</taxon>
    </lineage>
</organism>
<evidence type="ECO:0000256" key="4">
    <source>
        <dbReference type="ARBA" id="ARBA00022729"/>
    </source>
</evidence>
<dbReference type="EMBL" id="QXGB01000416">
    <property type="protein sequence ID" value="KAE9215788.1"/>
    <property type="molecule type" value="Genomic_DNA"/>
</dbReference>
<dbReference type="EMBL" id="QXGE01000300">
    <property type="protein sequence ID" value="KAE9316767.1"/>
    <property type="molecule type" value="Genomic_DNA"/>
</dbReference>
<keyword evidence="4 5" id="KW-0732">Signal</keyword>
<gene>
    <name evidence="10" type="ORF">PF001_g7179</name>
    <name evidence="9" type="ORF">PF002_g4992</name>
    <name evidence="8" type="ORF">PF005_g9311</name>
    <name evidence="7" type="ORF">PF010_g15353</name>
</gene>
<keyword evidence="11" id="KW-1185">Reference proteome</keyword>
<evidence type="ECO:0000256" key="2">
    <source>
        <dbReference type="ARBA" id="ARBA00010400"/>
    </source>
</evidence>
<dbReference type="Proteomes" id="UP000433483">
    <property type="component" value="Unassembled WGS sequence"/>
</dbReference>
<evidence type="ECO:0000313" key="10">
    <source>
        <dbReference type="EMBL" id="KAE9316767.1"/>
    </source>
</evidence>
<evidence type="ECO:0000256" key="1">
    <source>
        <dbReference type="ARBA" id="ARBA00004613"/>
    </source>
</evidence>
<accession>A0A6A4A2D5</accession>
<dbReference type="Pfam" id="PF16810">
    <property type="entry name" value="RXLR"/>
    <property type="match status" value="1"/>
</dbReference>
<feature type="signal peptide" evidence="5">
    <location>
        <begin position="1"/>
        <end position="24"/>
    </location>
</feature>
<evidence type="ECO:0000313" key="7">
    <source>
        <dbReference type="EMBL" id="KAE9099000.1"/>
    </source>
</evidence>
<dbReference type="Proteomes" id="UP000440367">
    <property type="component" value="Unassembled WGS sequence"/>
</dbReference>
<dbReference type="GO" id="GO:0005576">
    <property type="term" value="C:extracellular region"/>
    <property type="evidence" value="ECO:0007669"/>
    <property type="project" value="UniProtKB-SubCell"/>
</dbReference>
<sequence length="139" mass="16045">MRFAHIVLVSAVALVAGSSGLATAEVNHNKISQVTSPEAVRLVAAEQNDDAGKRYLRSDKTDEKDDKDDDGEEKGLFDYMLDNAIARRTYRRWYRAEMTPKEVKSMLKKREAEGEYVDWALANGYAKYYRRRSHSLFYW</sequence>
<dbReference type="InterPro" id="IPR031825">
    <property type="entry name" value="RXLR"/>
</dbReference>
<dbReference type="EMBL" id="QXGD01000158">
    <property type="protein sequence ID" value="KAE9250055.1"/>
    <property type="molecule type" value="Genomic_DNA"/>
</dbReference>
<dbReference type="AlphaFoldDB" id="A0A6A4A2D5"/>
<dbReference type="OrthoDB" id="119822at2759"/>
<evidence type="ECO:0000313" key="11">
    <source>
        <dbReference type="Proteomes" id="UP000433483"/>
    </source>
</evidence>
<evidence type="ECO:0000256" key="6">
    <source>
        <dbReference type="SAM" id="MobiDB-lite"/>
    </source>
</evidence>
<dbReference type="EMBL" id="QXFX01000996">
    <property type="protein sequence ID" value="KAE9099000.1"/>
    <property type="molecule type" value="Genomic_DNA"/>
</dbReference>
<evidence type="ECO:0000256" key="3">
    <source>
        <dbReference type="ARBA" id="ARBA00022525"/>
    </source>
</evidence>
<protein>
    <recommendedName>
        <fullName evidence="5">RxLR effector protein</fullName>
    </recommendedName>
</protein>
<comment type="subcellular location">
    <subcellularLocation>
        <location evidence="1 5">Secreted</location>
    </subcellularLocation>
</comment>
<comment type="function">
    <text evidence="5">Effector that suppresses plant defense responses during pathogen infection.</text>
</comment>
<evidence type="ECO:0000313" key="14">
    <source>
        <dbReference type="Proteomes" id="UP000488956"/>
    </source>
</evidence>
<feature type="region of interest" description="Disordered" evidence="6">
    <location>
        <begin position="51"/>
        <end position="74"/>
    </location>
</feature>
<name>A0A6A4A2D5_9STRA</name>
<evidence type="ECO:0000313" key="12">
    <source>
        <dbReference type="Proteomes" id="UP000437068"/>
    </source>
</evidence>
<keyword evidence="3 5" id="KW-0964">Secreted</keyword>
<feature type="chain" id="PRO_5034169260" description="RxLR effector protein" evidence="5">
    <location>
        <begin position="25"/>
        <end position="139"/>
    </location>
</feature>
<comment type="similarity">
    <text evidence="2 5">Belongs to the RxLR effector family.</text>
</comment>
<comment type="caution">
    <text evidence="9">The sequence shown here is derived from an EMBL/GenBank/DDBJ whole genome shotgun (WGS) entry which is preliminary data.</text>
</comment>
<dbReference type="Proteomes" id="UP000437068">
    <property type="component" value="Unassembled WGS sequence"/>
</dbReference>
<evidence type="ECO:0000313" key="9">
    <source>
        <dbReference type="EMBL" id="KAE9250055.1"/>
    </source>
</evidence>
<reference evidence="11 12" key="1">
    <citation type="submission" date="2018-08" db="EMBL/GenBank/DDBJ databases">
        <title>Genomic investigation of the strawberry pathogen Phytophthora fragariae indicates pathogenicity is determined by transcriptional variation in three key races.</title>
        <authorList>
            <person name="Adams T.M."/>
            <person name="Armitage A.D."/>
            <person name="Sobczyk M.K."/>
            <person name="Bates H.J."/>
            <person name="Dunwell J.M."/>
            <person name="Nellist C.F."/>
            <person name="Harrison R.J."/>
        </authorList>
    </citation>
    <scope>NUCLEOTIDE SEQUENCE [LARGE SCALE GENOMIC DNA]</scope>
    <source>
        <strain evidence="10 12">A4</strain>
        <strain evidence="9 13">BC-1</strain>
        <strain evidence="8 11">NOV-27</strain>
        <strain evidence="7 14">ONT-3</strain>
    </source>
</reference>
<proteinExistence type="inferred from homology"/>
<evidence type="ECO:0000313" key="8">
    <source>
        <dbReference type="EMBL" id="KAE9215788.1"/>
    </source>
</evidence>